<dbReference type="AlphaFoldDB" id="A0AAD9HZN9"/>
<evidence type="ECO:0000313" key="2">
    <source>
        <dbReference type="EMBL" id="KAK2067915.1"/>
    </source>
</evidence>
<evidence type="ECO:0000256" key="1">
    <source>
        <dbReference type="SAM" id="MobiDB-lite"/>
    </source>
</evidence>
<organism evidence="2 3">
    <name type="scientific">Phyllachora maydis</name>
    <dbReference type="NCBI Taxonomy" id="1825666"/>
    <lineage>
        <taxon>Eukaryota</taxon>
        <taxon>Fungi</taxon>
        <taxon>Dikarya</taxon>
        <taxon>Ascomycota</taxon>
        <taxon>Pezizomycotina</taxon>
        <taxon>Sordariomycetes</taxon>
        <taxon>Sordariomycetidae</taxon>
        <taxon>Phyllachorales</taxon>
        <taxon>Phyllachoraceae</taxon>
        <taxon>Phyllachora</taxon>
    </lineage>
</organism>
<protein>
    <submittedName>
        <fullName evidence="2">Uncharacterized protein</fullName>
    </submittedName>
</protein>
<accession>A0AAD9HZN9</accession>
<feature type="region of interest" description="Disordered" evidence="1">
    <location>
        <begin position="1"/>
        <end position="32"/>
    </location>
</feature>
<gene>
    <name evidence="2" type="ORF">P8C59_001614</name>
</gene>
<proteinExistence type="predicted"/>
<evidence type="ECO:0000313" key="3">
    <source>
        <dbReference type="Proteomes" id="UP001217918"/>
    </source>
</evidence>
<dbReference type="Proteomes" id="UP001217918">
    <property type="component" value="Unassembled WGS sequence"/>
</dbReference>
<keyword evidence="3" id="KW-1185">Reference proteome</keyword>
<dbReference type="EMBL" id="JAQQPM010000001">
    <property type="protein sequence ID" value="KAK2067915.1"/>
    <property type="molecule type" value="Genomic_DNA"/>
</dbReference>
<name>A0AAD9HZN9_9PEZI</name>
<reference evidence="2" key="1">
    <citation type="journal article" date="2023" name="Mol. Plant Microbe Interact.">
        <title>Elucidating the Obligate Nature and Biological Capacity of an Invasive Fungal Corn Pathogen.</title>
        <authorList>
            <person name="MacCready J.S."/>
            <person name="Roggenkamp E.M."/>
            <person name="Gdanetz K."/>
            <person name="Chilvers M.I."/>
        </authorList>
    </citation>
    <scope>NUCLEOTIDE SEQUENCE</scope>
    <source>
        <strain evidence="2">PM02</strain>
    </source>
</reference>
<comment type="caution">
    <text evidence="2">The sequence shown here is derived from an EMBL/GenBank/DDBJ whole genome shotgun (WGS) entry which is preliminary data.</text>
</comment>
<feature type="compositionally biased region" description="Low complexity" evidence="1">
    <location>
        <begin position="1"/>
        <end position="27"/>
    </location>
</feature>
<sequence>MTLKMPSAPTTTSAVAAVPSTKVSSTAPAGPAQADASCLRVCRVEASREAARPFSSLGRYTTDVCRSVSAAHDATSVLVKDFLPLARSDSSSCCAMANLW</sequence>